<feature type="transmembrane region" description="Helical" evidence="1">
    <location>
        <begin position="33"/>
        <end position="57"/>
    </location>
</feature>
<evidence type="ECO:0000313" key="2">
    <source>
        <dbReference type="EMBL" id="KAA6313710.1"/>
    </source>
</evidence>
<gene>
    <name evidence="2" type="ORF">EZS27_035558</name>
</gene>
<name>A0A5J4PY09_9ZZZZ</name>
<keyword evidence="1" id="KW-1133">Transmembrane helix</keyword>
<dbReference type="AlphaFoldDB" id="A0A5J4PY09"/>
<keyword evidence="1" id="KW-0812">Transmembrane</keyword>
<keyword evidence="1" id="KW-0472">Membrane</keyword>
<dbReference type="EMBL" id="SNRY01005948">
    <property type="protein sequence ID" value="KAA6313710.1"/>
    <property type="molecule type" value="Genomic_DNA"/>
</dbReference>
<organism evidence="2">
    <name type="scientific">termite gut metagenome</name>
    <dbReference type="NCBI Taxonomy" id="433724"/>
    <lineage>
        <taxon>unclassified sequences</taxon>
        <taxon>metagenomes</taxon>
        <taxon>organismal metagenomes</taxon>
    </lineage>
</organism>
<comment type="caution">
    <text evidence="2">The sequence shown here is derived from an EMBL/GenBank/DDBJ whole genome shotgun (WGS) entry which is preliminary data.</text>
</comment>
<proteinExistence type="predicted"/>
<accession>A0A5J4PY09</accession>
<reference evidence="2" key="1">
    <citation type="submission" date="2019-03" db="EMBL/GenBank/DDBJ databases">
        <title>Single cell metagenomics reveals metabolic interactions within the superorganism composed of flagellate Streblomastix strix and complex community of Bacteroidetes bacteria on its surface.</title>
        <authorList>
            <person name="Treitli S.C."/>
            <person name="Kolisko M."/>
            <person name="Husnik F."/>
            <person name="Keeling P."/>
            <person name="Hampl V."/>
        </authorList>
    </citation>
    <scope>NUCLEOTIDE SEQUENCE</scope>
    <source>
        <strain evidence="2">STM</strain>
    </source>
</reference>
<evidence type="ECO:0000256" key="1">
    <source>
        <dbReference type="SAM" id="Phobius"/>
    </source>
</evidence>
<protein>
    <submittedName>
        <fullName evidence="2">Uncharacterized protein</fullName>
    </submittedName>
</protein>
<sequence>MIIKHFNCVLMIRTCDLHTNEELKKKRRQNNAAFFYGETVTYGITLFCFSFICKFTIQIVQFPYYQR</sequence>